<dbReference type="Pfam" id="PF00443">
    <property type="entry name" value="UCH"/>
    <property type="match status" value="1"/>
</dbReference>
<evidence type="ECO:0000313" key="6">
    <source>
        <dbReference type="EMBL" id="CAF1196749.1"/>
    </source>
</evidence>
<dbReference type="PROSITE" id="PS50235">
    <property type="entry name" value="USP_3"/>
    <property type="match status" value="1"/>
</dbReference>
<feature type="chain" id="PRO_5035601322" description="ubiquitinyl hydrolase 1" evidence="3">
    <location>
        <begin position="20"/>
        <end position="181"/>
    </location>
</feature>
<protein>
    <recommendedName>
        <fullName evidence="2">ubiquitinyl hydrolase 1</fullName>
        <ecNumber evidence="2">3.4.19.12</ecNumber>
    </recommendedName>
</protein>
<dbReference type="Gene3D" id="3.90.70.10">
    <property type="entry name" value="Cysteine proteinases"/>
    <property type="match status" value="1"/>
</dbReference>
<accession>A0A814JYI1</accession>
<dbReference type="EMBL" id="CAJNOL010000778">
    <property type="protein sequence ID" value="CAF1196749.1"/>
    <property type="molecule type" value="Genomic_DNA"/>
</dbReference>
<evidence type="ECO:0000256" key="2">
    <source>
        <dbReference type="ARBA" id="ARBA00012759"/>
    </source>
</evidence>
<keyword evidence="8" id="KW-1185">Reference proteome</keyword>
<keyword evidence="3" id="KW-0732">Signal</keyword>
<feature type="domain" description="USP" evidence="4">
    <location>
        <begin position="58"/>
        <end position="181"/>
    </location>
</feature>
<name>A0A814JYI1_9BILA</name>
<gene>
    <name evidence="6" type="ORF">JXQ802_LOCUS24189</name>
    <name evidence="5" type="ORF">PYM288_LOCUS16780</name>
</gene>
<comment type="caution">
    <text evidence="5">The sequence shown here is derived from an EMBL/GenBank/DDBJ whole genome shotgun (WGS) entry which is preliminary data.</text>
</comment>
<dbReference type="GO" id="GO:0016579">
    <property type="term" value="P:protein deubiquitination"/>
    <property type="evidence" value="ECO:0007669"/>
    <property type="project" value="InterPro"/>
</dbReference>
<dbReference type="EC" id="3.4.19.12" evidence="2"/>
<dbReference type="InterPro" id="IPR038765">
    <property type="entry name" value="Papain-like_cys_pep_sf"/>
</dbReference>
<dbReference type="InterPro" id="IPR050185">
    <property type="entry name" value="Ub_carboxyl-term_hydrolase"/>
</dbReference>
<dbReference type="EMBL" id="CAJNOH010000448">
    <property type="protein sequence ID" value="CAF1043767.1"/>
    <property type="molecule type" value="Genomic_DNA"/>
</dbReference>
<evidence type="ECO:0000313" key="5">
    <source>
        <dbReference type="EMBL" id="CAF1043767.1"/>
    </source>
</evidence>
<dbReference type="InterPro" id="IPR018200">
    <property type="entry name" value="USP_CS"/>
</dbReference>
<evidence type="ECO:0000313" key="8">
    <source>
        <dbReference type="Proteomes" id="UP000663870"/>
    </source>
</evidence>
<evidence type="ECO:0000259" key="4">
    <source>
        <dbReference type="PROSITE" id="PS50235"/>
    </source>
</evidence>
<sequence>MITFWRIRFLFRILRLIHCPYQCDDCIGRRRTISSVPNCENIERLPCLPSILDRRGLCGLQNLGNTCFMNSAIQCLSNVPQLKNFFLSNGWQKQINDKNLLGTQGQVAKVYGELMSDMWLANKNSIILQQLERSMANFAEIFTGFAQQDTHEFMHFLLDALHEDLKDDNSDLSPISKIFHG</sequence>
<dbReference type="Proteomes" id="UP000663854">
    <property type="component" value="Unassembled WGS sequence"/>
</dbReference>
<evidence type="ECO:0000256" key="1">
    <source>
        <dbReference type="ARBA" id="ARBA00000707"/>
    </source>
</evidence>
<dbReference type="PROSITE" id="PS00972">
    <property type="entry name" value="USP_1"/>
    <property type="match status" value="1"/>
</dbReference>
<comment type="catalytic activity">
    <reaction evidence="1">
        <text>Thiol-dependent hydrolysis of ester, thioester, amide, peptide and isopeptide bonds formed by the C-terminal Gly of ubiquitin (a 76-residue protein attached to proteins as an intracellular targeting signal).</text>
        <dbReference type="EC" id="3.4.19.12"/>
    </reaction>
</comment>
<dbReference type="InterPro" id="IPR028889">
    <property type="entry name" value="USP"/>
</dbReference>
<dbReference type="AlphaFoldDB" id="A0A814JYI1"/>
<dbReference type="PANTHER" id="PTHR21646">
    <property type="entry name" value="UBIQUITIN CARBOXYL-TERMINAL HYDROLASE"/>
    <property type="match status" value="1"/>
</dbReference>
<evidence type="ECO:0000313" key="7">
    <source>
        <dbReference type="Proteomes" id="UP000663854"/>
    </source>
</evidence>
<dbReference type="SUPFAM" id="SSF54001">
    <property type="entry name" value="Cysteine proteinases"/>
    <property type="match status" value="1"/>
</dbReference>
<reference evidence="5" key="1">
    <citation type="submission" date="2021-02" db="EMBL/GenBank/DDBJ databases">
        <authorList>
            <person name="Nowell W R."/>
        </authorList>
    </citation>
    <scope>NUCLEOTIDE SEQUENCE</scope>
</reference>
<proteinExistence type="predicted"/>
<evidence type="ECO:0000256" key="3">
    <source>
        <dbReference type="SAM" id="SignalP"/>
    </source>
</evidence>
<feature type="signal peptide" evidence="3">
    <location>
        <begin position="1"/>
        <end position="19"/>
    </location>
</feature>
<organism evidence="5 7">
    <name type="scientific">Rotaria sordida</name>
    <dbReference type="NCBI Taxonomy" id="392033"/>
    <lineage>
        <taxon>Eukaryota</taxon>
        <taxon>Metazoa</taxon>
        <taxon>Spiralia</taxon>
        <taxon>Gnathifera</taxon>
        <taxon>Rotifera</taxon>
        <taxon>Eurotatoria</taxon>
        <taxon>Bdelloidea</taxon>
        <taxon>Philodinida</taxon>
        <taxon>Philodinidae</taxon>
        <taxon>Rotaria</taxon>
    </lineage>
</organism>
<dbReference type="InterPro" id="IPR001394">
    <property type="entry name" value="Peptidase_C19_UCH"/>
</dbReference>
<dbReference type="Proteomes" id="UP000663870">
    <property type="component" value="Unassembled WGS sequence"/>
</dbReference>
<dbReference type="GO" id="GO:0004843">
    <property type="term" value="F:cysteine-type deubiquitinase activity"/>
    <property type="evidence" value="ECO:0007669"/>
    <property type="project" value="UniProtKB-EC"/>
</dbReference>